<dbReference type="GO" id="GO:0008932">
    <property type="term" value="F:lytic endotransglycosylase activity"/>
    <property type="evidence" value="ECO:0007669"/>
    <property type="project" value="TreeGrafter"/>
</dbReference>
<reference evidence="8 9" key="1">
    <citation type="journal article" date="2015" name="Genome Announc.">
        <title>Expanding the biotechnology potential of lactobacilli through comparative genomics of 213 strains and associated genera.</title>
        <authorList>
            <person name="Sun Z."/>
            <person name="Harris H.M."/>
            <person name="McCann A."/>
            <person name="Guo C."/>
            <person name="Argimon S."/>
            <person name="Zhang W."/>
            <person name="Yang X."/>
            <person name="Jeffery I.B."/>
            <person name="Cooney J.C."/>
            <person name="Kagawa T.F."/>
            <person name="Liu W."/>
            <person name="Song Y."/>
            <person name="Salvetti E."/>
            <person name="Wrobel A."/>
            <person name="Rasinkangas P."/>
            <person name="Parkhill J."/>
            <person name="Rea M.C."/>
            <person name="O'Sullivan O."/>
            <person name="Ritari J."/>
            <person name="Douillard F.P."/>
            <person name="Paul Ross R."/>
            <person name="Yang R."/>
            <person name="Briner A.E."/>
            <person name="Felis G.E."/>
            <person name="de Vos W.M."/>
            <person name="Barrangou R."/>
            <person name="Klaenhammer T.R."/>
            <person name="Caufield P.W."/>
            <person name="Cui Y."/>
            <person name="Zhang H."/>
            <person name="O'Toole P.W."/>
        </authorList>
    </citation>
    <scope>NUCLEOTIDE SEQUENCE [LARGE SCALE GENOMIC DNA]</scope>
    <source>
        <strain evidence="8 9">NBRC 103219</strain>
    </source>
</reference>
<feature type="compositionally biased region" description="Polar residues" evidence="4">
    <location>
        <begin position="418"/>
        <end position="433"/>
    </location>
</feature>
<dbReference type="EMBL" id="JQCN01000005">
    <property type="protein sequence ID" value="KRO02023.1"/>
    <property type="molecule type" value="Genomic_DNA"/>
</dbReference>
<sequence length="440" mass="45967">MNHSTKSLLVGTVGAASLFLAGTASASANTTHTVANHDTVWDLSEKYGVSVQSIEQLNHISSNSHLIFPGDDVQIPSKNAKAQPAKASTPKQTANTSTYTVKAGDSLWTIAQAHKTSVDKLLALNNLKSSDLQPGQSLKVVGTAVAQPSKPVAQPQQAEAKPEVQAQPKQQEVKQQPQQKSAQPQVAANHVDHSVVSGESLFTIANKYGVSVDSIRQANGLQNAAVSIGQSLIINNPTKDPNAAKKQASNQEAKEDNNTQQVAQANTNNDQKAHAQTQAQNSQSNSNNNNSVRTSNNGSNYQAPVQNKQAQPKAQAQPQAKKSVNSAGNTYAMGQCTWYVKNVASWAGNNWGNGQDWANSARQAGFRVDNTPSAGSIAVYAGGANVGGWTAAPGYGHVAYVESVNGGSVTISQGGEGFSNPTGPNTQSLSAGSATAYIHP</sequence>
<dbReference type="Gene3D" id="3.90.1720.10">
    <property type="entry name" value="endopeptidase domain like (from Nostoc punctiforme)"/>
    <property type="match status" value="1"/>
</dbReference>
<feature type="compositionally biased region" description="Low complexity" evidence="4">
    <location>
        <begin position="163"/>
        <end position="188"/>
    </location>
</feature>
<feature type="region of interest" description="Disordered" evidence="4">
    <location>
        <begin position="237"/>
        <end position="322"/>
    </location>
</feature>
<feature type="domain" description="Peptidase C51" evidence="6">
    <location>
        <begin position="311"/>
        <end position="439"/>
    </location>
</feature>
<proteinExistence type="predicted"/>
<dbReference type="InterPro" id="IPR036779">
    <property type="entry name" value="LysM_dom_sf"/>
</dbReference>
<dbReference type="GO" id="GO:0071555">
    <property type="term" value="P:cell wall organization"/>
    <property type="evidence" value="ECO:0007669"/>
    <property type="project" value="UniProtKB-KW"/>
</dbReference>
<dbReference type="InterPro" id="IPR018392">
    <property type="entry name" value="LysM"/>
</dbReference>
<name>A0A0R2LKX7_9LACO</name>
<evidence type="ECO:0000256" key="5">
    <source>
        <dbReference type="SAM" id="SignalP"/>
    </source>
</evidence>
<feature type="region of interest" description="Disordered" evidence="4">
    <location>
        <begin position="149"/>
        <end position="189"/>
    </location>
</feature>
<dbReference type="PANTHER" id="PTHR33734">
    <property type="entry name" value="LYSM DOMAIN-CONTAINING GPI-ANCHORED PROTEIN 2"/>
    <property type="match status" value="1"/>
</dbReference>
<feature type="domain" description="LysM" evidence="7">
    <location>
        <begin position="30"/>
        <end position="75"/>
    </location>
</feature>
<keyword evidence="1 5" id="KW-0732">Signal</keyword>
<evidence type="ECO:0000259" key="7">
    <source>
        <dbReference type="PROSITE" id="PS51782"/>
    </source>
</evidence>
<keyword evidence="2" id="KW-0378">Hydrolase</keyword>
<dbReference type="PANTHER" id="PTHR33734:SF22">
    <property type="entry name" value="MEMBRANE-BOUND LYTIC MUREIN TRANSGLYCOSYLASE D"/>
    <property type="match status" value="1"/>
</dbReference>
<feature type="compositionally biased region" description="Low complexity" evidence="4">
    <location>
        <begin position="258"/>
        <end position="270"/>
    </location>
</feature>
<evidence type="ECO:0000256" key="2">
    <source>
        <dbReference type="ARBA" id="ARBA00022801"/>
    </source>
</evidence>
<evidence type="ECO:0000259" key="6">
    <source>
        <dbReference type="PROSITE" id="PS50911"/>
    </source>
</evidence>
<comment type="caution">
    <text evidence="8">The sequence shown here is derived from an EMBL/GenBank/DDBJ whole genome shotgun (WGS) entry which is preliminary data.</text>
</comment>
<dbReference type="PRINTS" id="PR01852">
    <property type="entry name" value="SIBAPROTEIN"/>
</dbReference>
<dbReference type="PATRIC" id="fig|449659.4.peg.1850"/>
<dbReference type="Pfam" id="PF01476">
    <property type="entry name" value="LysM"/>
    <property type="match status" value="3"/>
</dbReference>
<dbReference type="AlphaFoldDB" id="A0A0R2LKX7"/>
<dbReference type="Pfam" id="PF05257">
    <property type="entry name" value="CHAP"/>
    <property type="match status" value="1"/>
</dbReference>
<feature type="region of interest" description="Disordered" evidence="4">
    <location>
        <begin position="418"/>
        <end position="440"/>
    </location>
</feature>
<evidence type="ECO:0000313" key="9">
    <source>
        <dbReference type="Proteomes" id="UP000051886"/>
    </source>
</evidence>
<dbReference type="InterPro" id="IPR009148">
    <property type="entry name" value="PcsB-like"/>
</dbReference>
<feature type="chain" id="PRO_5006420017" evidence="5">
    <location>
        <begin position="27"/>
        <end position="440"/>
    </location>
</feature>
<keyword evidence="9" id="KW-1185">Reference proteome</keyword>
<dbReference type="GO" id="GO:0016787">
    <property type="term" value="F:hydrolase activity"/>
    <property type="evidence" value="ECO:0007669"/>
    <property type="project" value="UniProtKB-KW"/>
</dbReference>
<evidence type="ECO:0000256" key="3">
    <source>
        <dbReference type="ARBA" id="ARBA00023316"/>
    </source>
</evidence>
<protein>
    <submittedName>
        <fullName evidence="8">Surface antigen</fullName>
    </submittedName>
</protein>
<dbReference type="OrthoDB" id="2409959at2"/>
<evidence type="ECO:0000313" key="8">
    <source>
        <dbReference type="EMBL" id="KRO02023.1"/>
    </source>
</evidence>
<dbReference type="SMART" id="SM00257">
    <property type="entry name" value="LysM"/>
    <property type="match status" value="3"/>
</dbReference>
<dbReference type="PROSITE" id="PS50911">
    <property type="entry name" value="CHAP"/>
    <property type="match status" value="1"/>
</dbReference>
<dbReference type="STRING" id="449659.IV66_GL001809"/>
<feature type="domain" description="LysM" evidence="7">
    <location>
        <begin position="97"/>
        <end position="140"/>
    </location>
</feature>
<dbReference type="InterPro" id="IPR038765">
    <property type="entry name" value="Papain-like_cys_pep_sf"/>
</dbReference>
<dbReference type="InterPro" id="IPR007921">
    <property type="entry name" value="CHAP_dom"/>
</dbReference>
<dbReference type="SUPFAM" id="SSF54001">
    <property type="entry name" value="Cysteine proteinases"/>
    <property type="match status" value="1"/>
</dbReference>
<dbReference type="SUPFAM" id="SSF54106">
    <property type="entry name" value="LysM domain"/>
    <property type="match status" value="3"/>
</dbReference>
<dbReference type="RefSeq" id="WP_017868853.1">
    <property type="nucleotide sequence ID" value="NZ_BJYB01000044.1"/>
</dbReference>
<dbReference type="PROSITE" id="PS51782">
    <property type="entry name" value="LYSM"/>
    <property type="match status" value="3"/>
</dbReference>
<feature type="signal peptide" evidence="5">
    <location>
        <begin position="1"/>
        <end position="26"/>
    </location>
</feature>
<keyword evidence="3" id="KW-0961">Cell wall biogenesis/degradation</keyword>
<gene>
    <name evidence="8" type="ORF">IV66_GL001809</name>
</gene>
<organism evidence="8 9">
    <name type="scientific">Ligilactobacillus pobuzihii</name>
    <dbReference type="NCBI Taxonomy" id="449659"/>
    <lineage>
        <taxon>Bacteria</taxon>
        <taxon>Bacillati</taxon>
        <taxon>Bacillota</taxon>
        <taxon>Bacilli</taxon>
        <taxon>Lactobacillales</taxon>
        <taxon>Lactobacillaceae</taxon>
        <taxon>Ligilactobacillus</taxon>
    </lineage>
</organism>
<feature type="domain" description="LysM" evidence="7">
    <location>
        <begin position="191"/>
        <end position="234"/>
    </location>
</feature>
<feature type="compositionally biased region" description="Low complexity" evidence="4">
    <location>
        <begin position="281"/>
        <end position="322"/>
    </location>
</feature>
<evidence type="ECO:0000256" key="1">
    <source>
        <dbReference type="ARBA" id="ARBA00022729"/>
    </source>
</evidence>
<dbReference type="Gene3D" id="3.10.350.10">
    <property type="entry name" value="LysM domain"/>
    <property type="match status" value="3"/>
</dbReference>
<dbReference type="Proteomes" id="UP000051886">
    <property type="component" value="Unassembled WGS sequence"/>
</dbReference>
<evidence type="ECO:0000256" key="4">
    <source>
        <dbReference type="SAM" id="MobiDB-lite"/>
    </source>
</evidence>
<accession>A0A0R2LKX7</accession>
<dbReference type="CDD" id="cd00118">
    <property type="entry name" value="LysM"/>
    <property type="match status" value="3"/>
</dbReference>